<dbReference type="EMBL" id="QZWG01000010">
    <property type="protein sequence ID" value="RZB86728.1"/>
    <property type="molecule type" value="Genomic_DNA"/>
</dbReference>
<reference evidence="2 3" key="1">
    <citation type="submission" date="2018-09" db="EMBL/GenBank/DDBJ databases">
        <title>A high-quality reference genome of wild soybean provides a powerful tool to mine soybean genomes.</title>
        <authorList>
            <person name="Xie M."/>
            <person name="Chung C.Y.L."/>
            <person name="Li M.-W."/>
            <person name="Wong F.-L."/>
            <person name="Chan T.-F."/>
            <person name="Lam H.-M."/>
        </authorList>
    </citation>
    <scope>NUCLEOTIDE SEQUENCE [LARGE SCALE GENOMIC DNA]</scope>
    <source>
        <strain evidence="3">cv. W05</strain>
        <tissue evidence="2">Hypocotyl of etiolated seedlings</tissue>
    </source>
</reference>
<proteinExistence type="predicted"/>
<gene>
    <name evidence="2" type="ORF">D0Y65_026702</name>
</gene>
<organism evidence="2 3">
    <name type="scientific">Glycine soja</name>
    <name type="common">Wild soybean</name>
    <dbReference type="NCBI Taxonomy" id="3848"/>
    <lineage>
        <taxon>Eukaryota</taxon>
        <taxon>Viridiplantae</taxon>
        <taxon>Streptophyta</taxon>
        <taxon>Embryophyta</taxon>
        <taxon>Tracheophyta</taxon>
        <taxon>Spermatophyta</taxon>
        <taxon>Magnoliopsida</taxon>
        <taxon>eudicotyledons</taxon>
        <taxon>Gunneridae</taxon>
        <taxon>Pentapetalae</taxon>
        <taxon>rosids</taxon>
        <taxon>fabids</taxon>
        <taxon>Fabales</taxon>
        <taxon>Fabaceae</taxon>
        <taxon>Papilionoideae</taxon>
        <taxon>50 kb inversion clade</taxon>
        <taxon>NPAAA clade</taxon>
        <taxon>indigoferoid/millettioid clade</taxon>
        <taxon>Phaseoleae</taxon>
        <taxon>Glycine</taxon>
        <taxon>Glycine subgen. Soja</taxon>
    </lineage>
</organism>
<feature type="compositionally biased region" description="Polar residues" evidence="1">
    <location>
        <begin position="1"/>
        <end position="26"/>
    </location>
</feature>
<evidence type="ECO:0000313" key="2">
    <source>
        <dbReference type="EMBL" id="RZB86728.1"/>
    </source>
</evidence>
<protein>
    <submittedName>
        <fullName evidence="2">Uncharacterized protein</fullName>
    </submittedName>
</protein>
<keyword evidence="3" id="KW-1185">Reference proteome</keyword>
<feature type="region of interest" description="Disordered" evidence="1">
    <location>
        <begin position="1"/>
        <end position="31"/>
    </location>
</feature>
<evidence type="ECO:0000313" key="3">
    <source>
        <dbReference type="Proteomes" id="UP000289340"/>
    </source>
</evidence>
<evidence type="ECO:0000256" key="1">
    <source>
        <dbReference type="SAM" id="MobiDB-lite"/>
    </source>
</evidence>
<comment type="caution">
    <text evidence="2">The sequence shown here is derived from an EMBL/GenBank/DDBJ whole genome shotgun (WGS) entry which is preliminary data.</text>
</comment>
<dbReference type="AlphaFoldDB" id="A0A445IKX8"/>
<accession>A0A445IKX8</accession>
<sequence>MLTTASSSPTTSQIRLSPKSNPNPSCSRLAPHAPPRHLLHLCHHRSRGGRLGGGCCSLVIFG</sequence>
<name>A0A445IKX8_GLYSO</name>
<dbReference type="Proteomes" id="UP000289340">
    <property type="component" value="Chromosome 10"/>
</dbReference>